<dbReference type="EMBL" id="FZPH01000007">
    <property type="protein sequence ID" value="SNT49237.1"/>
    <property type="molecule type" value="Genomic_DNA"/>
</dbReference>
<gene>
    <name evidence="3" type="ORF">SAMN05421812_107185</name>
</gene>
<sequence length="380" mass="40942">MQIPRQVPFELGAPGVAPESVLPVVLTVDDSDSPRDVIDALALTAFVAGHQPHATTRDLTDVRPDATLLPAGVTALRESTSATEHARLAAGDGWTLRSVHWPRNKGAQVSVTAVTAALAAEIMERAVDGMTEEPAPVEESVQMGFWYAGTQGPQRHPRPITAGSWADLRANYAGAAAASFDRLMKVDRESVHGRLLLLHGPPGTGKTTVLRALAREWHEWCQFDCVLDPEALFTNPAYLMEVALSSSGDCRCPDKRHDKWRLLLLEDCDELIRGEAKHNTGQALSRLLNLTDGLLGQGRKVLVAITTNEDLARLHPAVVRPGRCLARIEVPALPFGEATAWLGTSAGVPADGATLAELYALRDGYGLTEEREPVATGLYL</sequence>
<evidence type="ECO:0000259" key="2">
    <source>
        <dbReference type="SMART" id="SM00382"/>
    </source>
</evidence>
<reference evidence="3 4" key="1">
    <citation type="submission" date="2017-06" db="EMBL/GenBank/DDBJ databases">
        <authorList>
            <person name="Kim H.J."/>
            <person name="Triplett B.A."/>
        </authorList>
    </citation>
    <scope>NUCLEOTIDE SEQUENCE [LARGE SCALE GENOMIC DNA]</scope>
    <source>
        <strain evidence="3 4">CGMCC 4.5593</strain>
    </source>
</reference>
<dbReference type="InterPro" id="IPR027417">
    <property type="entry name" value="P-loop_NTPase"/>
</dbReference>
<protein>
    <submittedName>
        <fullName evidence="3">ATPase family associated with various cellular activities (AAA)</fullName>
    </submittedName>
</protein>
<dbReference type="PANTHER" id="PTHR23070">
    <property type="entry name" value="BCS1 AAA-TYPE ATPASE"/>
    <property type="match status" value="1"/>
</dbReference>
<dbReference type="GO" id="GO:0016887">
    <property type="term" value="F:ATP hydrolysis activity"/>
    <property type="evidence" value="ECO:0007669"/>
    <property type="project" value="InterPro"/>
</dbReference>
<dbReference type="Proteomes" id="UP000198362">
    <property type="component" value="Unassembled WGS sequence"/>
</dbReference>
<proteinExistence type="inferred from homology"/>
<dbReference type="SMART" id="SM00382">
    <property type="entry name" value="AAA"/>
    <property type="match status" value="1"/>
</dbReference>
<accession>A0A239N2J8</accession>
<dbReference type="InterPro" id="IPR003959">
    <property type="entry name" value="ATPase_AAA_core"/>
</dbReference>
<dbReference type="SUPFAM" id="SSF52540">
    <property type="entry name" value="P-loop containing nucleoside triphosphate hydrolases"/>
    <property type="match status" value="1"/>
</dbReference>
<dbReference type="Pfam" id="PF00004">
    <property type="entry name" value="AAA"/>
    <property type="match status" value="1"/>
</dbReference>
<evidence type="ECO:0000313" key="4">
    <source>
        <dbReference type="Proteomes" id="UP000198362"/>
    </source>
</evidence>
<dbReference type="InterPro" id="IPR003593">
    <property type="entry name" value="AAA+_ATPase"/>
</dbReference>
<organism evidence="3 4">
    <name type="scientific">Asanoa hainanensis</name>
    <dbReference type="NCBI Taxonomy" id="560556"/>
    <lineage>
        <taxon>Bacteria</taxon>
        <taxon>Bacillati</taxon>
        <taxon>Actinomycetota</taxon>
        <taxon>Actinomycetes</taxon>
        <taxon>Micromonosporales</taxon>
        <taxon>Micromonosporaceae</taxon>
        <taxon>Asanoa</taxon>
    </lineage>
</organism>
<dbReference type="Gene3D" id="3.40.50.300">
    <property type="entry name" value="P-loop containing nucleotide triphosphate hydrolases"/>
    <property type="match status" value="1"/>
</dbReference>
<dbReference type="Pfam" id="PF19347">
    <property type="entry name" value="DUF5925"/>
    <property type="match status" value="1"/>
</dbReference>
<dbReference type="RefSeq" id="WP_245871044.1">
    <property type="nucleotide sequence ID" value="NZ_FZPH01000007.1"/>
</dbReference>
<evidence type="ECO:0000256" key="1">
    <source>
        <dbReference type="ARBA" id="ARBA00007448"/>
    </source>
</evidence>
<feature type="domain" description="AAA+ ATPase" evidence="2">
    <location>
        <begin position="192"/>
        <end position="335"/>
    </location>
</feature>
<dbReference type="GO" id="GO:0005524">
    <property type="term" value="F:ATP binding"/>
    <property type="evidence" value="ECO:0007669"/>
    <property type="project" value="InterPro"/>
</dbReference>
<name>A0A239N2J8_9ACTN</name>
<dbReference type="InterPro" id="IPR050747">
    <property type="entry name" value="Mitochondrial_chaperone_BCS1"/>
</dbReference>
<dbReference type="AlphaFoldDB" id="A0A239N2J8"/>
<dbReference type="InterPro" id="IPR045969">
    <property type="entry name" value="DUF5925"/>
</dbReference>
<comment type="similarity">
    <text evidence="1">Belongs to the AAA ATPase family. BCS1 subfamily.</text>
</comment>
<evidence type="ECO:0000313" key="3">
    <source>
        <dbReference type="EMBL" id="SNT49237.1"/>
    </source>
</evidence>
<keyword evidence="4" id="KW-1185">Reference proteome</keyword>